<organism evidence="2 3">
    <name type="scientific">Conexibacter arvalis</name>
    <dbReference type="NCBI Taxonomy" id="912552"/>
    <lineage>
        <taxon>Bacteria</taxon>
        <taxon>Bacillati</taxon>
        <taxon>Actinomycetota</taxon>
        <taxon>Thermoleophilia</taxon>
        <taxon>Solirubrobacterales</taxon>
        <taxon>Conexibacteraceae</taxon>
        <taxon>Conexibacter</taxon>
    </lineage>
</organism>
<sequence>MSVSLPSSGRLLAGASLTLPEEPAATVATVFAPTVAILCEPTRDRALASAVALALADACGSPCALAAAAGRGTVAALPLTPAARRGAALLRRRGYDAAGVGRLAWVADLRVSRRAGSAGAGPDDCVDPCASARAVGSAGAGPDDPRTSARTARSSSAERAGSAELRASLRARAGGSAGAESADRPAADPVDPLGDDPVGAVAAISLELAGAARALSVPAALAIPLARSSALDRVLGWHDAIVVVEDGRSTTPELSELVRESLAALDRPVAPMAPPSRAQARAAAAGIRAPSAAARAIAELELARARS</sequence>
<protein>
    <submittedName>
        <fullName evidence="2">Uncharacterized protein</fullName>
    </submittedName>
</protein>
<feature type="region of interest" description="Disordered" evidence="1">
    <location>
        <begin position="134"/>
        <end position="193"/>
    </location>
</feature>
<dbReference type="AlphaFoldDB" id="A0A840IKP1"/>
<comment type="caution">
    <text evidence="2">The sequence shown here is derived from an EMBL/GenBank/DDBJ whole genome shotgun (WGS) entry which is preliminary data.</text>
</comment>
<reference evidence="2 3" key="1">
    <citation type="submission" date="2020-08" db="EMBL/GenBank/DDBJ databases">
        <title>Genomic Encyclopedia of Archaeal and Bacterial Type Strains, Phase II (KMG-II): from individual species to whole genera.</title>
        <authorList>
            <person name="Goeker M."/>
        </authorList>
    </citation>
    <scope>NUCLEOTIDE SEQUENCE [LARGE SCALE GENOMIC DNA]</scope>
    <source>
        <strain evidence="2 3">DSM 23288</strain>
    </source>
</reference>
<accession>A0A840IKP1</accession>
<proteinExistence type="predicted"/>
<keyword evidence="3" id="KW-1185">Reference proteome</keyword>
<dbReference type="RefSeq" id="WP_183344573.1">
    <property type="nucleotide sequence ID" value="NZ_JACHNU010000007.1"/>
</dbReference>
<gene>
    <name evidence="2" type="ORF">BDZ31_004101</name>
</gene>
<feature type="compositionally biased region" description="Low complexity" evidence="1">
    <location>
        <begin position="148"/>
        <end position="180"/>
    </location>
</feature>
<evidence type="ECO:0000313" key="2">
    <source>
        <dbReference type="EMBL" id="MBB4664490.1"/>
    </source>
</evidence>
<dbReference type="EMBL" id="JACHNU010000007">
    <property type="protein sequence ID" value="MBB4664490.1"/>
    <property type="molecule type" value="Genomic_DNA"/>
</dbReference>
<name>A0A840IKP1_9ACTN</name>
<evidence type="ECO:0000313" key="3">
    <source>
        <dbReference type="Proteomes" id="UP000585272"/>
    </source>
</evidence>
<dbReference type="Proteomes" id="UP000585272">
    <property type="component" value="Unassembled WGS sequence"/>
</dbReference>
<evidence type="ECO:0000256" key="1">
    <source>
        <dbReference type="SAM" id="MobiDB-lite"/>
    </source>
</evidence>